<feature type="transmembrane region" description="Helical" evidence="8">
    <location>
        <begin position="394"/>
        <end position="414"/>
    </location>
</feature>
<feature type="transmembrane region" description="Helical" evidence="8">
    <location>
        <begin position="92"/>
        <end position="110"/>
    </location>
</feature>
<gene>
    <name evidence="9" type="ORF">KFZ77_09480</name>
</gene>
<evidence type="ECO:0000256" key="6">
    <source>
        <dbReference type="ARBA" id="ARBA00022989"/>
    </source>
</evidence>
<feature type="transmembrane region" description="Helical" evidence="8">
    <location>
        <begin position="40"/>
        <end position="60"/>
    </location>
</feature>
<keyword evidence="10" id="KW-1185">Reference proteome</keyword>
<evidence type="ECO:0000256" key="8">
    <source>
        <dbReference type="SAM" id="Phobius"/>
    </source>
</evidence>
<reference evidence="9 10" key="1">
    <citation type="submission" date="2021-05" db="EMBL/GenBank/DDBJ databases">
        <title>Isolation, identification, and the growth promoting effects of Pantoea dispersa strain YSD J2 from the aboveground leaves of Cyperus esculentus L.Var. Sativus.</title>
        <authorList>
            <person name="Wang S."/>
            <person name="Tang X.M."/>
            <person name="Huang Y.N."/>
        </authorList>
    </citation>
    <scope>NUCLEOTIDE SEQUENCE [LARGE SCALE GENOMIC DNA]</scope>
    <source>
        <strain evidence="10">YSD YN2</strain>
    </source>
</reference>
<organism evidence="9 10">
    <name type="scientific">Siccibacter colletis</name>
    <dbReference type="NCBI Taxonomy" id="1505757"/>
    <lineage>
        <taxon>Bacteria</taxon>
        <taxon>Pseudomonadati</taxon>
        <taxon>Pseudomonadota</taxon>
        <taxon>Gammaproteobacteria</taxon>
        <taxon>Enterobacterales</taxon>
        <taxon>Enterobacteriaceae</taxon>
        <taxon>Siccibacter</taxon>
    </lineage>
</organism>
<comment type="subcellular location">
    <subcellularLocation>
        <location evidence="1">Cell inner membrane</location>
        <topology evidence="1">Multi-pass membrane protein</topology>
    </subcellularLocation>
</comment>
<name>A0ABY6JLZ8_9ENTR</name>
<feature type="transmembrane region" description="Helical" evidence="8">
    <location>
        <begin position="12"/>
        <end position="34"/>
    </location>
</feature>
<dbReference type="InterPro" id="IPR018227">
    <property type="entry name" value="Amino_acid_transport_2"/>
</dbReference>
<dbReference type="PANTHER" id="PTHR35334">
    <property type="entry name" value="SERINE TRANSPORTER"/>
    <property type="match status" value="1"/>
</dbReference>
<evidence type="ECO:0000313" key="10">
    <source>
        <dbReference type="Proteomes" id="UP001156318"/>
    </source>
</evidence>
<feature type="transmembrane region" description="Helical" evidence="8">
    <location>
        <begin position="200"/>
        <end position="224"/>
    </location>
</feature>
<evidence type="ECO:0000256" key="3">
    <source>
        <dbReference type="ARBA" id="ARBA00022475"/>
    </source>
</evidence>
<evidence type="ECO:0000256" key="7">
    <source>
        <dbReference type="ARBA" id="ARBA00023136"/>
    </source>
</evidence>
<feature type="transmembrane region" description="Helical" evidence="8">
    <location>
        <begin position="154"/>
        <end position="173"/>
    </location>
</feature>
<keyword evidence="2" id="KW-0813">Transport</keyword>
<feature type="transmembrane region" description="Helical" evidence="8">
    <location>
        <begin position="288"/>
        <end position="317"/>
    </location>
</feature>
<keyword evidence="3" id="KW-1003">Cell membrane</keyword>
<feature type="transmembrane region" description="Helical" evidence="8">
    <location>
        <begin position="360"/>
        <end position="382"/>
    </location>
</feature>
<protein>
    <submittedName>
        <fullName evidence="9">AAA family ATPase</fullName>
    </submittedName>
</protein>
<feature type="transmembrane region" description="Helical" evidence="8">
    <location>
        <begin position="236"/>
        <end position="261"/>
    </location>
</feature>
<dbReference type="PANTHER" id="PTHR35334:SF2">
    <property type="entry name" value="SERINE TRANSPORTER SDAC"/>
    <property type="match status" value="1"/>
</dbReference>
<dbReference type="EMBL" id="CP074352">
    <property type="protein sequence ID" value="UYU33828.1"/>
    <property type="molecule type" value="Genomic_DNA"/>
</dbReference>
<keyword evidence="5 8" id="KW-0812">Transmembrane</keyword>
<evidence type="ECO:0000256" key="4">
    <source>
        <dbReference type="ARBA" id="ARBA00022519"/>
    </source>
</evidence>
<sequence>MPAAPGWSLKDMIWIMGVYAATVGAGTLFLPVEIGTRGPMVFLMLLLLGFPLSMVPHVLVGRLFMRDGHTGDQNLPMFGAFFGAKGRQAIKAYFCIAHFPVTLVFAISLVNSLDNLLTERLHLAQINRGLLAFVVTGLLFLVLSKGRDSVVKTLSVLALPFALTIIAIALVQIPDWHLANVTEALRETNTASPGETIKHLWLTLPLVTFAFCSTPMISPLAAWYREGDNGGEKKAVLVIRLAYLLIFFSIVFFVLSCILAIPRETFVMAKAQNLNVLSVMKGSGSTDLVFWIAPLIAILGMTKSFLGVCLSVAETFTGLTAGTLKASDERGQKRAKRLAYLIMFALTFAVVYLNPNVVTLIETVCGPLIAIFLFLIPAYLIYTRPQLRTLRGATASTVIAGGVLTVSALLYGILF</sequence>
<evidence type="ECO:0000256" key="1">
    <source>
        <dbReference type="ARBA" id="ARBA00004429"/>
    </source>
</evidence>
<evidence type="ECO:0000256" key="5">
    <source>
        <dbReference type="ARBA" id="ARBA00022692"/>
    </source>
</evidence>
<keyword evidence="6 8" id="KW-1133">Transmembrane helix</keyword>
<dbReference type="Proteomes" id="UP001156318">
    <property type="component" value="Chromosome"/>
</dbReference>
<keyword evidence="4" id="KW-0997">Cell inner membrane</keyword>
<accession>A0ABY6JLZ8</accession>
<feature type="transmembrane region" description="Helical" evidence="8">
    <location>
        <begin position="122"/>
        <end position="142"/>
    </location>
</feature>
<evidence type="ECO:0000313" key="9">
    <source>
        <dbReference type="EMBL" id="UYU33828.1"/>
    </source>
</evidence>
<proteinExistence type="predicted"/>
<feature type="transmembrane region" description="Helical" evidence="8">
    <location>
        <begin position="338"/>
        <end position="354"/>
    </location>
</feature>
<evidence type="ECO:0000256" key="2">
    <source>
        <dbReference type="ARBA" id="ARBA00022448"/>
    </source>
</evidence>
<keyword evidence="7 8" id="KW-0472">Membrane</keyword>